<protein>
    <submittedName>
        <fullName evidence="1">Uncharacterized protein</fullName>
    </submittedName>
</protein>
<gene>
    <name evidence="1" type="ORF">GCM10009798_01830</name>
</gene>
<evidence type="ECO:0000313" key="1">
    <source>
        <dbReference type="EMBL" id="GAA1946471.1"/>
    </source>
</evidence>
<accession>A0ABP5BJC3</accession>
<proteinExistence type="predicted"/>
<dbReference type="Proteomes" id="UP001500571">
    <property type="component" value="Unassembled WGS sequence"/>
</dbReference>
<sequence length="332" mass="34176">MATVVALVLVVAAVVGVVWWRGAHRDGFATALTLVPDDAQRYSWTDWAGVRRALHVPDAEDPSGAAVDAFLSRGFDADLTSASAMVTSADALQSHLGFSPATVTWEMFAQSDSGAVVVVQPTSTDGVEAALARAGYTRGPHGIWGGADAAARLGITPEFGNIAVHDGRVYASDSADYLDEVLGGGFTPADPVSQVAGNLGDPVSAIVYSGDYVCGHLAMSQADDVDQAQAAELIRQAGGVDPLTAFAMGVDADRQVRVALGFENHDQAVHDADARAVLAGGPAPGQGGSFTDRFRLGRVAADGGVVTMQLHPVRGAYVLSDLSTGPVLFASC</sequence>
<comment type="caution">
    <text evidence="1">The sequence shown here is derived from an EMBL/GenBank/DDBJ whole genome shotgun (WGS) entry which is preliminary data.</text>
</comment>
<dbReference type="EMBL" id="BAAAPB010000001">
    <property type="protein sequence ID" value="GAA1946471.1"/>
    <property type="molecule type" value="Genomic_DNA"/>
</dbReference>
<organism evidence="1 2">
    <name type="scientific">Nocardioides panacihumi</name>
    <dbReference type="NCBI Taxonomy" id="400774"/>
    <lineage>
        <taxon>Bacteria</taxon>
        <taxon>Bacillati</taxon>
        <taxon>Actinomycetota</taxon>
        <taxon>Actinomycetes</taxon>
        <taxon>Propionibacteriales</taxon>
        <taxon>Nocardioidaceae</taxon>
        <taxon>Nocardioides</taxon>
    </lineage>
</organism>
<name>A0ABP5BJC3_9ACTN</name>
<evidence type="ECO:0000313" key="2">
    <source>
        <dbReference type="Proteomes" id="UP001500571"/>
    </source>
</evidence>
<reference evidence="2" key="1">
    <citation type="journal article" date="2019" name="Int. J. Syst. Evol. Microbiol.">
        <title>The Global Catalogue of Microorganisms (GCM) 10K type strain sequencing project: providing services to taxonomists for standard genome sequencing and annotation.</title>
        <authorList>
            <consortium name="The Broad Institute Genomics Platform"/>
            <consortium name="The Broad Institute Genome Sequencing Center for Infectious Disease"/>
            <person name="Wu L."/>
            <person name="Ma J."/>
        </authorList>
    </citation>
    <scope>NUCLEOTIDE SEQUENCE [LARGE SCALE GENOMIC DNA]</scope>
    <source>
        <strain evidence="2">JCM 15309</strain>
    </source>
</reference>
<keyword evidence="2" id="KW-1185">Reference proteome</keyword>